<reference evidence="1" key="1">
    <citation type="journal article" date="2015" name="Nature">
        <title>Complex archaea that bridge the gap between prokaryotes and eukaryotes.</title>
        <authorList>
            <person name="Spang A."/>
            <person name="Saw J.H."/>
            <person name="Jorgensen S.L."/>
            <person name="Zaremba-Niedzwiedzka K."/>
            <person name="Martijn J."/>
            <person name="Lind A.E."/>
            <person name="van Eijk R."/>
            <person name="Schleper C."/>
            <person name="Guy L."/>
            <person name="Ettema T.J."/>
        </authorList>
    </citation>
    <scope>NUCLEOTIDE SEQUENCE</scope>
</reference>
<gene>
    <name evidence="1" type="ORF">LCGC14_2278770</name>
</gene>
<feature type="non-terminal residue" evidence="1">
    <location>
        <position position="1"/>
    </location>
</feature>
<organism evidence="1">
    <name type="scientific">marine sediment metagenome</name>
    <dbReference type="NCBI Taxonomy" id="412755"/>
    <lineage>
        <taxon>unclassified sequences</taxon>
        <taxon>metagenomes</taxon>
        <taxon>ecological metagenomes</taxon>
    </lineage>
</organism>
<protein>
    <submittedName>
        <fullName evidence="1">Uncharacterized protein</fullName>
    </submittedName>
</protein>
<evidence type="ECO:0000313" key="1">
    <source>
        <dbReference type="EMBL" id="KKL53107.1"/>
    </source>
</evidence>
<proteinExistence type="predicted"/>
<comment type="caution">
    <text evidence="1">The sequence shown here is derived from an EMBL/GenBank/DDBJ whole genome shotgun (WGS) entry which is preliminary data.</text>
</comment>
<dbReference type="EMBL" id="LAZR01031653">
    <property type="protein sequence ID" value="KKL53107.1"/>
    <property type="molecule type" value="Genomic_DNA"/>
</dbReference>
<dbReference type="AlphaFoldDB" id="A0A0F9FPW0"/>
<accession>A0A0F9FPW0</accession>
<sequence length="123" mass="13295">LLLSVPDSTTGTISVTGLNGASNPSFLGMFTTIAGFEPAGANFNNHYPMQDNVSDFHLYDIGEFFPIQPVADYNAETGIILPPNPNLSGQLKEYQIEFDGFEQVHVDVFGLVTSQNGPNIRTA</sequence>
<name>A0A0F9FPW0_9ZZZZ</name>